<dbReference type="Proteomes" id="UP001176941">
    <property type="component" value="Chromosome 16"/>
</dbReference>
<feature type="compositionally biased region" description="Polar residues" evidence="1">
    <location>
        <begin position="28"/>
        <end position="37"/>
    </location>
</feature>
<keyword evidence="3" id="KW-1185">Reference proteome</keyword>
<accession>A0ABN8Y9H8</accession>
<evidence type="ECO:0000256" key="1">
    <source>
        <dbReference type="SAM" id="MobiDB-lite"/>
    </source>
</evidence>
<dbReference type="EMBL" id="OX459952">
    <property type="protein sequence ID" value="CAI9158200.1"/>
    <property type="molecule type" value="Genomic_DNA"/>
</dbReference>
<evidence type="ECO:0000313" key="3">
    <source>
        <dbReference type="Proteomes" id="UP001176941"/>
    </source>
</evidence>
<organism evidence="2 3">
    <name type="scientific">Rangifer tarandus platyrhynchus</name>
    <name type="common">Svalbard reindeer</name>
    <dbReference type="NCBI Taxonomy" id="3082113"/>
    <lineage>
        <taxon>Eukaryota</taxon>
        <taxon>Metazoa</taxon>
        <taxon>Chordata</taxon>
        <taxon>Craniata</taxon>
        <taxon>Vertebrata</taxon>
        <taxon>Euteleostomi</taxon>
        <taxon>Mammalia</taxon>
        <taxon>Eutheria</taxon>
        <taxon>Laurasiatheria</taxon>
        <taxon>Artiodactyla</taxon>
        <taxon>Ruminantia</taxon>
        <taxon>Pecora</taxon>
        <taxon>Cervidae</taxon>
        <taxon>Odocoileinae</taxon>
        <taxon>Rangifer</taxon>
    </lineage>
</organism>
<feature type="compositionally biased region" description="Basic and acidic residues" evidence="1">
    <location>
        <begin position="90"/>
        <end position="110"/>
    </location>
</feature>
<reference evidence="2" key="1">
    <citation type="submission" date="2023-04" db="EMBL/GenBank/DDBJ databases">
        <authorList>
            <consortium name="ELIXIR-Norway"/>
        </authorList>
    </citation>
    <scope>NUCLEOTIDE SEQUENCE [LARGE SCALE GENOMIC DNA]</scope>
</reference>
<name>A0ABN8Y9H8_RANTA</name>
<gene>
    <name evidence="2" type="ORF">MRATA1EN1_LOCUS7162</name>
</gene>
<sequence>MGAGGTRAGTGPPDPLPSLEPGHLYSAVGSTGLSRPGQSPGWLPWAQRPVVFPLTDRTPQTEAAGSGDKVRLASRSSQRPCPCRPGAKPGVDEGAAHREAQSVTKPREPHGAAVRAGACLLPRRGHVSGLASDIWTLPCRRSGRRVGQQTLLAQAQQPRLLLCCPFQSDPELQL</sequence>
<proteinExistence type="predicted"/>
<protein>
    <submittedName>
        <fullName evidence="2">Uncharacterized protein</fullName>
    </submittedName>
</protein>
<feature type="region of interest" description="Disordered" evidence="1">
    <location>
        <begin position="1"/>
        <end position="111"/>
    </location>
</feature>
<evidence type="ECO:0000313" key="2">
    <source>
        <dbReference type="EMBL" id="CAI9158200.1"/>
    </source>
</evidence>